<name>A0A8B6EAY5_MYTGA</name>
<dbReference type="Proteomes" id="UP000596742">
    <property type="component" value="Unassembled WGS sequence"/>
</dbReference>
<feature type="coiled-coil region" evidence="1">
    <location>
        <begin position="166"/>
        <end position="193"/>
    </location>
</feature>
<sequence length="364" mass="42019">MESSQTDTSTVLTESRNVLYGDPSQDITLQNVYQLLINMNGRLTSIETGMTQVTQMNRTLTTLAKKFSELKTKVNEVESKVQKINVRCEKSESEISQIKTQHGNLDKQVKNLHINNKEVNNNLQSISDFMDDFKVKHDNNVKDVKQIRSSVSRVANDLDDRTTELRSEIKSALSGAREEHEELRNKVIDLQCRSMKNNLVFTGIQETEHENTEQVVKDFIRKELHISDWIELGNVHRFGSGARAGKRGRPRPIVARFIFYKDLARVLSNTYRLKGKPFGVNQQFPDEIEQARKSLYPLMKKKRAEGCQVKLVRDILYVDGEIYNEERNVEDDIATNTQTHTKMSHTPDKNPVQKRKRTTTPKHY</sequence>
<dbReference type="Gene3D" id="3.30.70.1820">
    <property type="entry name" value="L1 transposable element, RRM domain"/>
    <property type="match status" value="1"/>
</dbReference>
<feature type="compositionally biased region" description="Basic residues" evidence="2">
    <location>
        <begin position="352"/>
        <end position="364"/>
    </location>
</feature>
<dbReference type="SUPFAM" id="SSF57997">
    <property type="entry name" value="Tropomyosin"/>
    <property type="match status" value="1"/>
</dbReference>
<dbReference type="AlphaFoldDB" id="A0A8B6EAY5"/>
<evidence type="ECO:0000313" key="3">
    <source>
        <dbReference type="EMBL" id="VDI31325.1"/>
    </source>
</evidence>
<feature type="coiled-coil region" evidence="1">
    <location>
        <begin position="60"/>
        <end position="101"/>
    </location>
</feature>
<keyword evidence="1" id="KW-0175">Coiled coil</keyword>
<comment type="caution">
    <text evidence="3">The sequence shown here is derived from an EMBL/GenBank/DDBJ whole genome shotgun (WGS) entry which is preliminary data.</text>
</comment>
<dbReference type="OrthoDB" id="6782207at2759"/>
<dbReference type="Gene3D" id="1.10.287.1490">
    <property type="match status" value="1"/>
</dbReference>
<accession>A0A8B6EAY5</accession>
<gene>
    <name evidence="3" type="ORF">MGAL_10B030490</name>
</gene>
<evidence type="ECO:0008006" key="5">
    <source>
        <dbReference type="Google" id="ProtNLM"/>
    </source>
</evidence>
<keyword evidence="4" id="KW-1185">Reference proteome</keyword>
<proteinExistence type="predicted"/>
<organism evidence="3 4">
    <name type="scientific">Mytilus galloprovincialis</name>
    <name type="common">Mediterranean mussel</name>
    <dbReference type="NCBI Taxonomy" id="29158"/>
    <lineage>
        <taxon>Eukaryota</taxon>
        <taxon>Metazoa</taxon>
        <taxon>Spiralia</taxon>
        <taxon>Lophotrochozoa</taxon>
        <taxon>Mollusca</taxon>
        <taxon>Bivalvia</taxon>
        <taxon>Autobranchia</taxon>
        <taxon>Pteriomorphia</taxon>
        <taxon>Mytilida</taxon>
        <taxon>Mytiloidea</taxon>
        <taxon>Mytilidae</taxon>
        <taxon>Mytilinae</taxon>
        <taxon>Mytilus</taxon>
    </lineage>
</organism>
<dbReference type="PANTHER" id="PTHR11505">
    <property type="entry name" value="L1 TRANSPOSABLE ELEMENT-RELATED"/>
    <property type="match status" value="1"/>
</dbReference>
<protein>
    <recommendedName>
        <fullName evidence="5">L1 transposable element RRM domain-containing protein</fullName>
    </recommendedName>
</protein>
<reference evidence="3" key="1">
    <citation type="submission" date="2018-11" db="EMBL/GenBank/DDBJ databases">
        <authorList>
            <person name="Alioto T."/>
            <person name="Alioto T."/>
        </authorList>
    </citation>
    <scope>NUCLEOTIDE SEQUENCE</scope>
</reference>
<evidence type="ECO:0000313" key="4">
    <source>
        <dbReference type="Proteomes" id="UP000596742"/>
    </source>
</evidence>
<evidence type="ECO:0000256" key="2">
    <source>
        <dbReference type="SAM" id="MobiDB-lite"/>
    </source>
</evidence>
<dbReference type="InterPro" id="IPR004244">
    <property type="entry name" value="Transposase_22"/>
</dbReference>
<dbReference type="EMBL" id="UYJE01004776">
    <property type="protein sequence ID" value="VDI31325.1"/>
    <property type="molecule type" value="Genomic_DNA"/>
</dbReference>
<feature type="region of interest" description="Disordered" evidence="2">
    <location>
        <begin position="329"/>
        <end position="364"/>
    </location>
</feature>
<evidence type="ECO:0000256" key="1">
    <source>
        <dbReference type="SAM" id="Coils"/>
    </source>
</evidence>